<dbReference type="InterPro" id="IPR036047">
    <property type="entry name" value="F-box-like_dom_sf"/>
</dbReference>
<dbReference type="Proteomes" id="UP000749646">
    <property type="component" value="Unassembled WGS sequence"/>
</dbReference>
<name>A0A9P6SQM0_9FUNG</name>
<keyword evidence="2" id="KW-1185">Reference proteome</keyword>
<dbReference type="SUPFAM" id="SSF81383">
    <property type="entry name" value="F-box domain"/>
    <property type="match status" value="1"/>
</dbReference>
<dbReference type="AlphaFoldDB" id="A0A9P6SQM0"/>
<reference evidence="1" key="1">
    <citation type="journal article" date="2020" name="Fungal Divers.">
        <title>Resolving the Mortierellaceae phylogeny through synthesis of multi-gene phylogenetics and phylogenomics.</title>
        <authorList>
            <person name="Vandepol N."/>
            <person name="Liber J."/>
            <person name="Desiro A."/>
            <person name="Na H."/>
            <person name="Kennedy M."/>
            <person name="Barry K."/>
            <person name="Grigoriev I.V."/>
            <person name="Miller A.N."/>
            <person name="O'Donnell K."/>
            <person name="Stajich J.E."/>
            <person name="Bonito G."/>
        </authorList>
    </citation>
    <scope>NUCLEOTIDE SEQUENCE</scope>
    <source>
        <strain evidence="1">MES-2147</strain>
    </source>
</reference>
<proteinExistence type="predicted"/>
<evidence type="ECO:0000313" key="1">
    <source>
        <dbReference type="EMBL" id="KAF9987883.1"/>
    </source>
</evidence>
<organism evidence="1 2">
    <name type="scientific">Modicella reniformis</name>
    <dbReference type="NCBI Taxonomy" id="1440133"/>
    <lineage>
        <taxon>Eukaryota</taxon>
        <taxon>Fungi</taxon>
        <taxon>Fungi incertae sedis</taxon>
        <taxon>Mucoromycota</taxon>
        <taxon>Mortierellomycotina</taxon>
        <taxon>Mortierellomycetes</taxon>
        <taxon>Mortierellales</taxon>
        <taxon>Mortierellaceae</taxon>
        <taxon>Modicella</taxon>
    </lineage>
</organism>
<accession>A0A9P6SQM0</accession>
<gene>
    <name evidence="1" type="ORF">BGZ65_001460</name>
</gene>
<dbReference type="EMBL" id="JAAAHW010003153">
    <property type="protein sequence ID" value="KAF9987883.1"/>
    <property type="molecule type" value="Genomic_DNA"/>
</dbReference>
<evidence type="ECO:0000313" key="2">
    <source>
        <dbReference type="Proteomes" id="UP000749646"/>
    </source>
</evidence>
<comment type="caution">
    <text evidence="1">The sequence shown here is derived from an EMBL/GenBank/DDBJ whole genome shotgun (WGS) entry which is preliminary data.</text>
</comment>
<dbReference type="OrthoDB" id="2437965at2759"/>
<sequence>MPPKKKPKKEPKKEPKKNHPLLIPEISVHVSRFVTLKDAITCTQVCRGWSDPFTSAVWYIIDFDHQKRFANLDPAIVNKHGHRVRVVKGIKQDSHLKALHSENVCALRSMTMVIQRSPWFQAYSLDLLRQNITGLTHLDIVVQANGSDPSTFSFPLESFFPCAGSQTLKLTELKIEHFTLSRDGLSSLLRTCPALKTLDLTRISIYSDLCSEPYHHIGLTTLRTSLQQIFQSDPSKPNAPSSLLVHFPRLRTLRIHRAPSSIPSPPSPPSPQAMKAEIARCCPQLNRVAIGGTDATTTIMLLTQIFWSLTNITISREVVSLETVMGILVHQETLTSLTVFAPYSGYLEQDEVPTLKDYVSTPAWAIQLIPQTCSGLSTIMLSTVEMDMDDIEKIKWSCINLERLYIRIRGLDTKEKIDKAITMWVVTRKLKKEGRLGDLSPRQQSLQIKWASSAIVTRVAQHLVRFEKLRTGDQTKDVEDRDDMSDETKNLRTYSVMLEQILRHDLSSHYNDVVRVLNKRQQEVTDVMDELVTLSHKTTLLQLPVAPLTPHQQKRIEDEGIQENQGWPHQYSDTAEPADHFDRPVLSPSLEPYTNFGTTEVIPPEAKRIITHY</sequence>
<dbReference type="InterPro" id="IPR032675">
    <property type="entry name" value="LRR_dom_sf"/>
</dbReference>
<protein>
    <recommendedName>
        <fullName evidence="3">F-box domain-containing protein</fullName>
    </recommendedName>
</protein>
<dbReference type="SUPFAM" id="SSF52047">
    <property type="entry name" value="RNI-like"/>
    <property type="match status" value="1"/>
</dbReference>
<evidence type="ECO:0008006" key="3">
    <source>
        <dbReference type="Google" id="ProtNLM"/>
    </source>
</evidence>
<dbReference type="Gene3D" id="3.80.10.10">
    <property type="entry name" value="Ribonuclease Inhibitor"/>
    <property type="match status" value="1"/>
</dbReference>